<dbReference type="Gene3D" id="2.170.130.10">
    <property type="entry name" value="TonB-dependent receptor, plug domain"/>
    <property type="match status" value="1"/>
</dbReference>
<evidence type="ECO:0000256" key="6">
    <source>
        <dbReference type="ARBA" id="ARBA00023136"/>
    </source>
</evidence>
<gene>
    <name evidence="13" type="ORF">HRH59_08870</name>
</gene>
<comment type="similarity">
    <text evidence="8 9">Belongs to the TonB-dependent receptor family.</text>
</comment>
<evidence type="ECO:0000256" key="9">
    <source>
        <dbReference type="RuleBase" id="RU003357"/>
    </source>
</evidence>
<evidence type="ECO:0000256" key="2">
    <source>
        <dbReference type="ARBA" id="ARBA00022448"/>
    </source>
</evidence>
<evidence type="ECO:0000256" key="3">
    <source>
        <dbReference type="ARBA" id="ARBA00022452"/>
    </source>
</evidence>
<feature type="domain" description="TonB-dependent receptor-like beta-barrel" evidence="11">
    <location>
        <begin position="408"/>
        <end position="904"/>
    </location>
</feature>
<dbReference type="AlphaFoldDB" id="A0A7Y5EIE1"/>
<dbReference type="GO" id="GO:0009279">
    <property type="term" value="C:cell outer membrane"/>
    <property type="evidence" value="ECO:0007669"/>
    <property type="project" value="UniProtKB-SubCell"/>
</dbReference>
<dbReference type="PANTHER" id="PTHR47234:SF2">
    <property type="entry name" value="TONB-DEPENDENT RECEPTOR"/>
    <property type="match status" value="1"/>
</dbReference>
<evidence type="ECO:0000313" key="14">
    <source>
        <dbReference type="Proteomes" id="UP000523161"/>
    </source>
</evidence>
<feature type="domain" description="TonB-dependent receptor plug" evidence="12">
    <location>
        <begin position="56"/>
        <end position="167"/>
    </location>
</feature>
<keyword evidence="4 8" id="KW-0812">Transmembrane</keyword>
<keyword evidence="7 8" id="KW-0998">Cell outer membrane</keyword>
<feature type="signal peptide" evidence="10">
    <location>
        <begin position="1"/>
        <end position="24"/>
    </location>
</feature>
<keyword evidence="6 8" id="KW-0472">Membrane</keyword>
<dbReference type="InterPro" id="IPR012910">
    <property type="entry name" value="Plug_dom"/>
</dbReference>
<keyword evidence="13" id="KW-0675">Receptor</keyword>
<keyword evidence="5 9" id="KW-0798">TonB box</keyword>
<evidence type="ECO:0000256" key="4">
    <source>
        <dbReference type="ARBA" id="ARBA00022692"/>
    </source>
</evidence>
<dbReference type="InterPro" id="IPR036942">
    <property type="entry name" value="Beta-barrel_TonB_sf"/>
</dbReference>
<dbReference type="EMBL" id="JABSOD010000007">
    <property type="protein sequence ID" value="NRQ42677.1"/>
    <property type="molecule type" value="Genomic_DNA"/>
</dbReference>
<reference evidence="13 14" key="1">
    <citation type="submission" date="2020-06" db="EMBL/GenBank/DDBJ databases">
        <title>Rheinheimera sp. nov., a marine bacterium isolated from coastal.</title>
        <authorList>
            <person name="Yu Q."/>
            <person name="Qi Y."/>
            <person name="Pu J."/>
        </authorList>
    </citation>
    <scope>NUCLEOTIDE SEQUENCE [LARGE SCALE GENOMIC DNA]</scope>
    <source>
        <strain evidence="13 14">YQF-2</strain>
    </source>
</reference>
<evidence type="ECO:0000256" key="10">
    <source>
        <dbReference type="SAM" id="SignalP"/>
    </source>
</evidence>
<dbReference type="PROSITE" id="PS52016">
    <property type="entry name" value="TONB_DEPENDENT_REC_3"/>
    <property type="match status" value="1"/>
</dbReference>
<feature type="chain" id="PRO_5030747061" evidence="10">
    <location>
        <begin position="25"/>
        <end position="940"/>
    </location>
</feature>
<comment type="subcellular location">
    <subcellularLocation>
        <location evidence="1 8">Cell outer membrane</location>
        <topology evidence="1 8">Multi-pass membrane protein</topology>
    </subcellularLocation>
</comment>
<dbReference type="Pfam" id="PF00593">
    <property type="entry name" value="TonB_dep_Rec_b-barrel"/>
    <property type="match status" value="1"/>
</dbReference>
<dbReference type="RefSeq" id="WP_173500924.1">
    <property type="nucleotide sequence ID" value="NZ_JABSOD010000007.1"/>
</dbReference>
<evidence type="ECO:0000256" key="8">
    <source>
        <dbReference type="PROSITE-ProRule" id="PRU01360"/>
    </source>
</evidence>
<proteinExistence type="inferred from homology"/>
<dbReference type="InterPro" id="IPR037066">
    <property type="entry name" value="Plug_dom_sf"/>
</dbReference>
<keyword evidence="14" id="KW-1185">Reference proteome</keyword>
<protein>
    <submittedName>
        <fullName evidence="13">TonB-dependent receptor</fullName>
    </submittedName>
</protein>
<evidence type="ECO:0000313" key="13">
    <source>
        <dbReference type="EMBL" id="NRQ42677.1"/>
    </source>
</evidence>
<dbReference type="InterPro" id="IPR039426">
    <property type="entry name" value="TonB-dep_rcpt-like"/>
</dbReference>
<dbReference type="Proteomes" id="UP000523161">
    <property type="component" value="Unassembled WGS sequence"/>
</dbReference>
<dbReference type="InterPro" id="IPR000531">
    <property type="entry name" value="Beta-barrel_TonB"/>
</dbReference>
<evidence type="ECO:0000259" key="12">
    <source>
        <dbReference type="Pfam" id="PF07715"/>
    </source>
</evidence>
<comment type="caution">
    <text evidence="13">The sequence shown here is derived from an EMBL/GenBank/DDBJ whole genome shotgun (WGS) entry which is preliminary data.</text>
</comment>
<evidence type="ECO:0000259" key="11">
    <source>
        <dbReference type="Pfam" id="PF00593"/>
    </source>
</evidence>
<evidence type="ECO:0000256" key="7">
    <source>
        <dbReference type="ARBA" id="ARBA00023237"/>
    </source>
</evidence>
<accession>A0A7Y5EIE1</accession>
<keyword evidence="10" id="KW-0732">Signal</keyword>
<dbReference type="Gene3D" id="2.40.170.20">
    <property type="entry name" value="TonB-dependent receptor, beta-barrel domain"/>
    <property type="match status" value="1"/>
</dbReference>
<sequence>MYTNNKLSKAVRLAIAFGAVSATAFTASVTAAEEDEVAKVERIEVTGSRIKRTDLEQSVPVTVIDRAAIDLSGQNSITDVIRGTTFNSAGSFRPQSGSSQQGVATVSMRGLGASRTLILVDGRRLPNSPSAGQGQDLNAVPLAAVERIEILSDGASAVYGSDAIGGVINIVTRKDFNGVELRLGASEISLPSEGGDREEGSVVFGSSNDTTRVIGGVSWNNRDIIFENAYSWVQPGASVYGNNYAEADGSQGWRSIPGGCNTQDFNLQPSQPNNALINEPADPDDVQTDELTVIDNYQQCGYNFNATNANEASTGTQGLFVNAEHQINDDWRVFGNFNAAKTKSFGRYAPSLNDPGSALNADSWNNPTNPANIAAGGVYDAAAVDGSRDQPNWKGDSVFPNAGENRDLQYRHRFASIGNRDSYDDSYATDFLVGAQGMIGDVDVDFGVRKSKQKTYSVGYNYLLRSAADDYVNITTAEVVAGQAADPDFVFYDLRDPLGSRYADNAAQASAYQQLVKSMNVTIARVSESAQKEVFASVNFDLFEMNAGIVQMVVGAEYREEDYSDKYDSLSEAGVVGGSAGNSAGGGRDVKSAYFETLIPLLDNLEATVAGRYDKYSDYGNDFSPKVSFRYEPLDGLVVRASYGQGFRAPTLDIITQQPSSGNPGVEDAATCLNFGLLADCEVQVRQITQANPSLESEQSTQYSLGVAYQPTDWLNFAVDYYNIEIEDRIALFGAVELIALEAAGDPIPAGLGVVRGGNPQPVPGGNPNLPIISVNGGYANQGTWETSGLDFNFKTNFDFGSWGRLNQNLQVSYALDSTVDGGRNLVGERNPGIPGSMPRSRVAFGNVYTISDFDLSWNINMIEGQNRYRDLSKVQSLGSWTTHDLQVTYNTPWNSKISVGALNAFEKAPKLINAGGRNYNFNLYDAYGRVTYVRFTQTF</sequence>
<dbReference type="Pfam" id="PF07715">
    <property type="entry name" value="Plug"/>
    <property type="match status" value="1"/>
</dbReference>
<keyword evidence="3 8" id="KW-1134">Transmembrane beta strand</keyword>
<name>A0A7Y5EIE1_9GAMM</name>
<dbReference type="SUPFAM" id="SSF56935">
    <property type="entry name" value="Porins"/>
    <property type="match status" value="1"/>
</dbReference>
<keyword evidence="2 8" id="KW-0813">Transport</keyword>
<dbReference type="PANTHER" id="PTHR47234">
    <property type="match status" value="1"/>
</dbReference>
<evidence type="ECO:0000256" key="5">
    <source>
        <dbReference type="ARBA" id="ARBA00023077"/>
    </source>
</evidence>
<organism evidence="13 14">
    <name type="scientific">Rheinheimera lutimaris</name>
    <dbReference type="NCBI Taxonomy" id="2740584"/>
    <lineage>
        <taxon>Bacteria</taxon>
        <taxon>Pseudomonadati</taxon>
        <taxon>Pseudomonadota</taxon>
        <taxon>Gammaproteobacteria</taxon>
        <taxon>Chromatiales</taxon>
        <taxon>Chromatiaceae</taxon>
        <taxon>Rheinheimera</taxon>
    </lineage>
</organism>
<evidence type="ECO:0000256" key="1">
    <source>
        <dbReference type="ARBA" id="ARBA00004571"/>
    </source>
</evidence>